<feature type="region of interest" description="Disordered" evidence="7">
    <location>
        <begin position="39"/>
        <end position="68"/>
    </location>
</feature>
<feature type="domain" description="T-box" evidence="8">
    <location>
        <begin position="92"/>
        <end position="277"/>
    </location>
</feature>
<proteinExistence type="predicted"/>
<dbReference type="AlphaFoldDB" id="A0ABD3VE37"/>
<evidence type="ECO:0000256" key="4">
    <source>
        <dbReference type="ARBA" id="ARBA00023163"/>
    </source>
</evidence>
<dbReference type="InterPro" id="IPR036960">
    <property type="entry name" value="T-box_sf"/>
</dbReference>
<dbReference type="GO" id="GO:0003677">
    <property type="term" value="F:DNA binding"/>
    <property type="evidence" value="ECO:0007669"/>
    <property type="project" value="UniProtKB-UniRule"/>
</dbReference>
<comment type="caution">
    <text evidence="6">Lacks conserved residue(s) required for the propagation of feature annotation.</text>
</comment>
<dbReference type="PANTHER" id="PTHR11267:SF190">
    <property type="entry name" value="T-BOX TRANSCRIPTION FACTOR TBX20"/>
    <property type="match status" value="1"/>
</dbReference>
<accession>A0ABD3VE37</accession>
<dbReference type="SUPFAM" id="SSF49417">
    <property type="entry name" value="p53-like transcription factors"/>
    <property type="match status" value="1"/>
</dbReference>
<dbReference type="SMART" id="SM00425">
    <property type="entry name" value="TBOX"/>
    <property type="match status" value="1"/>
</dbReference>
<dbReference type="InterPro" id="IPR008967">
    <property type="entry name" value="p53-like_TF_DNA-bd_sf"/>
</dbReference>
<evidence type="ECO:0000256" key="3">
    <source>
        <dbReference type="ARBA" id="ARBA00023125"/>
    </source>
</evidence>
<dbReference type="PANTHER" id="PTHR11267">
    <property type="entry name" value="T-BOX PROTEIN-RELATED"/>
    <property type="match status" value="1"/>
</dbReference>
<keyword evidence="10" id="KW-1185">Reference proteome</keyword>
<comment type="subcellular location">
    <subcellularLocation>
        <location evidence="1 6">Nucleus</location>
    </subcellularLocation>
</comment>
<evidence type="ECO:0000256" key="6">
    <source>
        <dbReference type="PROSITE-ProRule" id="PRU00201"/>
    </source>
</evidence>
<dbReference type="Proteomes" id="UP001634394">
    <property type="component" value="Unassembled WGS sequence"/>
</dbReference>
<keyword evidence="3 6" id="KW-0238">DNA-binding</keyword>
<reference evidence="9 10" key="1">
    <citation type="submission" date="2024-11" db="EMBL/GenBank/DDBJ databases">
        <title>Chromosome-level genome assembly of the freshwater bivalve Anodonta woodiana.</title>
        <authorList>
            <person name="Chen X."/>
        </authorList>
    </citation>
    <scope>NUCLEOTIDE SEQUENCE [LARGE SCALE GENOMIC DNA]</scope>
    <source>
        <strain evidence="9">MN2024</strain>
        <tissue evidence="9">Gills</tissue>
    </source>
</reference>
<evidence type="ECO:0000256" key="2">
    <source>
        <dbReference type="ARBA" id="ARBA00023015"/>
    </source>
</evidence>
<dbReference type="GO" id="GO:0048731">
    <property type="term" value="P:system development"/>
    <property type="evidence" value="ECO:0007669"/>
    <property type="project" value="UniProtKB-ARBA"/>
</dbReference>
<dbReference type="InterPro" id="IPR018186">
    <property type="entry name" value="TF_T-box_CS"/>
</dbReference>
<dbReference type="InterPro" id="IPR046360">
    <property type="entry name" value="T-box_DNA-bd"/>
</dbReference>
<evidence type="ECO:0000256" key="5">
    <source>
        <dbReference type="ARBA" id="ARBA00023242"/>
    </source>
</evidence>
<evidence type="ECO:0000259" key="8">
    <source>
        <dbReference type="PROSITE" id="PS50252"/>
    </source>
</evidence>
<evidence type="ECO:0000256" key="7">
    <source>
        <dbReference type="SAM" id="MobiDB-lite"/>
    </source>
</evidence>
<dbReference type="InterPro" id="IPR001699">
    <property type="entry name" value="TF_T-box"/>
</dbReference>
<sequence>MDLNETDNRNSPVNLKLSSRASAFSIAALIGERTARPDSASSICQTSSDSESEALTEDLVPSDSHGAFRSKKSTADFATPCSKELSAVKCRLETKELWSKFNELGTEMIITKSGRRMFPTLRVSFSGLDLTSKYVVLMDIVPLDKKRYRYAYHRSCWLVAGKADPPPKHRLYMHPDGTFTGEQLQKQTVSFEKLKLTNNVMDKGGHIILNSMHKYQPRVHIVKATEETRFPVASLEGEEYKTFAFTECIFIAVTAYQNQLITKLKIDSNPFAKGFRDSSRLSDFERETMEGLIQKHSYSRSPLRTFAEPDYEEALKQREEHIARAAHDGHNVSSPWRPIPTTLPVPVPVSGDLPLFSLYGSVITHPLYSSTNHELLLRNQIYKGALHPSVISGLYQKAMLRHHPYLPVEKLRDPSS</sequence>
<feature type="compositionally biased region" description="Polar residues" evidence="7">
    <location>
        <begin position="39"/>
        <end position="49"/>
    </location>
</feature>
<dbReference type="PROSITE" id="PS50252">
    <property type="entry name" value="TBOX_3"/>
    <property type="match status" value="1"/>
</dbReference>
<organism evidence="9 10">
    <name type="scientific">Sinanodonta woodiana</name>
    <name type="common">Chinese pond mussel</name>
    <name type="synonym">Anodonta woodiana</name>
    <dbReference type="NCBI Taxonomy" id="1069815"/>
    <lineage>
        <taxon>Eukaryota</taxon>
        <taxon>Metazoa</taxon>
        <taxon>Spiralia</taxon>
        <taxon>Lophotrochozoa</taxon>
        <taxon>Mollusca</taxon>
        <taxon>Bivalvia</taxon>
        <taxon>Autobranchia</taxon>
        <taxon>Heteroconchia</taxon>
        <taxon>Palaeoheterodonta</taxon>
        <taxon>Unionida</taxon>
        <taxon>Unionoidea</taxon>
        <taxon>Unionidae</taxon>
        <taxon>Unioninae</taxon>
        <taxon>Sinanodonta</taxon>
    </lineage>
</organism>
<dbReference type="EMBL" id="JBJQND010000012">
    <property type="protein sequence ID" value="KAL3859849.1"/>
    <property type="molecule type" value="Genomic_DNA"/>
</dbReference>
<comment type="caution">
    <text evidence="9">The sequence shown here is derived from an EMBL/GenBank/DDBJ whole genome shotgun (WGS) entry which is preliminary data.</text>
</comment>
<dbReference type="Gene3D" id="2.60.40.820">
    <property type="entry name" value="Transcription factor, T-box"/>
    <property type="match status" value="1"/>
</dbReference>
<keyword evidence="5 6" id="KW-0539">Nucleus</keyword>
<dbReference type="PROSITE" id="PS01283">
    <property type="entry name" value="TBOX_1"/>
    <property type="match status" value="1"/>
</dbReference>
<evidence type="ECO:0000313" key="10">
    <source>
        <dbReference type="Proteomes" id="UP001634394"/>
    </source>
</evidence>
<name>A0ABD3VE37_SINWO</name>
<keyword evidence="4" id="KW-0804">Transcription</keyword>
<dbReference type="FunFam" id="2.60.40.820:FF:000008">
    <property type="entry name" value="T-box transcription factor TBX20"/>
    <property type="match status" value="1"/>
</dbReference>
<dbReference type="GO" id="GO:0005634">
    <property type="term" value="C:nucleus"/>
    <property type="evidence" value="ECO:0007669"/>
    <property type="project" value="UniProtKB-SubCell"/>
</dbReference>
<dbReference type="PRINTS" id="PR00937">
    <property type="entry name" value="TBOX"/>
</dbReference>
<evidence type="ECO:0000313" key="9">
    <source>
        <dbReference type="EMBL" id="KAL3859849.1"/>
    </source>
</evidence>
<evidence type="ECO:0000256" key="1">
    <source>
        <dbReference type="ARBA" id="ARBA00004123"/>
    </source>
</evidence>
<gene>
    <name evidence="9" type="ORF">ACJMK2_010038</name>
</gene>
<dbReference type="Pfam" id="PF00907">
    <property type="entry name" value="T-box"/>
    <property type="match status" value="1"/>
</dbReference>
<dbReference type="CDD" id="cd20193">
    <property type="entry name" value="T-box_TBX20-like"/>
    <property type="match status" value="1"/>
</dbReference>
<keyword evidence="2" id="KW-0805">Transcription regulation</keyword>
<protein>
    <recommendedName>
        <fullName evidence="8">T-box domain-containing protein</fullName>
    </recommendedName>
</protein>